<evidence type="ECO:0000256" key="9">
    <source>
        <dbReference type="ARBA" id="ARBA00023180"/>
    </source>
</evidence>
<dbReference type="FunFam" id="2.60.40.10:FF:000016">
    <property type="entry name" value="Fibroblast growth factor receptor"/>
    <property type="match status" value="1"/>
</dbReference>
<keyword evidence="8" id="KW-0675">Receptor</keyword>
<comment type="caution">
    <text evidence="16">The sequence shown here is derived from an EMBL/GenBank/DDBJ whole genome shotgun (WGS) entry which is preliminary data.</text>
</comment>
<evidence type="ECO:0000256" key="12">
    <source>
        <dbReference type="ARBA" id="ARBA00074412"/>
    </source>
</evidence>
<evidence type="ECO:0000256" key="13">
    <source>
        <dbReference type="SAM" id="Phobius"/>
    </source>
</evidence>
<dbReference type="InterPro" id="IPR036179">
    <property type="entry name" value="Ig-like_dom_sf"/>
</dbReference>
<keyword evidence="10" id="KW-0393">Immunoglobulin domain</keyword>
<evidence type="ECO:0000256" key="6">
    <source>
        <dbReference type="ARBA" id="ARBA00023136"/>
    </source>
</evidence>
<dbReference type="FunFam" id="2.60.40.10:FF:000593">
    <property type="entry name" value="Fibroblast growth factor receptor-like 1"/>
    <property type="match status" value="1"/>
</dbReference>
<keyword evidence="6 13" id="KW-0472">Membrane</keyword>
<keyword evidence="3 14" id="KW-0732">Signal</keyword>
<accession>A0AAV6FKX1</accession>
<dbReference type="EMBL" id="JADWDJ010000021">
    <property type="protein sequence ID" value="KAG5263533.1"/>
    <property type="molecule type" value="Genomic_DNA"/>
</dbReference>
<evidence type="ECO:0000313" key="17">
    <source>
        <dbReference type="Proteomes" id="UP000823561"/>
    </source>
</evidence>
<feature type="signal peptide" evidence="14">
    <location>
        <begin position="1"/>
        <end position="23"/>
    </location>
</feature>
<dbReference type="SUPFAM" id="SSF48726">
    <property type="entry name" value="Immunoglobulin"/>
    <property type="match status" value="3"/>
</dbReference>
<dbReference type="InterPro" id="IPR003599">
    <property type="entry name" value="Ig_sub"/>
</dbReference>
<dbReference type="Proteomes" id="UP000823561">
    <property type="component" value="Chromosome 21"/>
</dbReference>
<dbReference type="AlphaFoldDB" id="A0AAV6FKX1"/>
<keyword evidence="4" id="KW-0677">Repeat</keyword>
<evidence type="ECO:0000256" key="1">
    <source>
        <dbReference type="ARBA" id="ARBA00004167"/>
    </source>
</evidence>
<evidence type="ECO:0000259" key="15">
    <source>
        <dbReference type="PROSITE" id="PS50835"/>
    </source>
</evidence>
<dbReference type="FunFam" id="2.60.40.10:FF:000246">
    <property type="entry name" value="Fibroblast growth factor receptor like 1"/>
    <property type="match status" value="1"/>
</dbReference>
<keyword evidence="5 13" id="KW-1133">Transmembrane helix</keyword>
<feature type="chain" id="PRO_5043630305" description="Fibroblast growth factor receptor-like 1" evidence="14">
    <location>
        <begin position="24"/>
        <end position="484"/>
    </location>
</feature>
<evidence type="ECO:0000256" key="4">
    <source>
        <dbReference type="ARBA" id="ARBA00022737"/>
    </source>
</evidence>
<evidence type="ECO:0000256" key="14">
    <source>
        <dbReference type="SAM" id="SignalP"/>
    </source>
</evidence>
<evidence type="ECO:0000256" key="2">
    <source>
        <dbReference type="ARBA" id="ARBA00022692"/>
    </source>
</evidence>
<evidence type="ECO:0000256" key="5">
    <source>
        <dbReference type="ARBA" id="ARBA00022989"/>
    </source>
</evidence>
<evidence type="ECO:0000256" key="8">
    <source>
        <dbReference type="ARBA" id="ARBA00023170"/>
    </source>
</evidence>
<dbReference type="InterPro" id="IPR007110">
    <property type="entry name" value="Ig-like_dom"/>
</dbReference>
<evidence type="ECO:0000313" key="16">
    <source>
        <dbReference type="EMBL" id="KAG5263533.1"/>
    </source>
</evidence>
<dbReference type="SMART" id="SM00408">
    <property type="entry name" value="IGc2"/>
    <property type="match status" value="3"/>
</dbReference>
<dbReference type="InterPro" id="IPR013783">
    <property type="entry name" value="Ig-like_fold"/>
</dbReference>
<keyword evidence="7" id="KW-1015">Disulfide bond</keyword>
<organism evidence="16 17">
    <name type="scientific">Alosa alosa</name>
    <name type="common">allis shad</name>
    <dbReference type="NCBI Taxonomy" id="278164"/>
    <lineage>
        <taxon>Eukaryota</taxon>
        <taxon>Metazoa</taxon>
        <taxon>Chordata</taxon>
        <taxon>Craniata</taxon>
        <taxon>Vertebrata</taxon>
        <taxon>Euteleostomi</taxon>
        <taxon>Actinopterygii</taxon>
        <taxon>Neopterygii</taxon>
        <taxon>Teleostei</taxon>
        <taxon>Clupei</taxon>
        <taxon>Clupeiformes</taxon>
        <taxon>Clupeoidei</taxon>
        <taxon>Clupeidae</taxon>
        <taxon>Alosa</taxon>
    </lineage>
</organism>
<dbReference type="PROSITE" id="PS50835">
    <property type="entry name" value="IG_LIKE"/>
    <property type="match status" value="3"/>
</dbReference>
<dbReference type="Pfam" id="PF13927">
    <property type="entry name" value="Ig_3"/>
    <property type="match status" value="2"/>
</dbReference>
<sequence length="484" mass="53988">MYATVDRVVFYLGILVLLMSCEARGPPYMSRQVEERQTARLGRTVRLPCPVEGDPPPLILWVKDGRNVNQGYSRYRVLKQSLKIKEVEMEDAGVYICRVTNGFGSIALNFTLIVIDDAAVTQNKPPPVAEPNAENILQDPTGQPWVKPRFSQPTKMRRRVLEQPVGSSVRLKCLASGNPPPAITWWKDHTRLPPPRQGKRPQWTLTLKNLQPQDSAKYTCHVSNAAGHINATYKVDVIERTNSKPILTGTHPVNTTVEFGGTASFQCKVHSDVKPVIQWLKRVDPGTEGRYNSTLEVGGQHFVVLPTGDVWSRPDGSYLNKLAIIKAREEDAGMYICLGANTMGYSFRSAYLTVLPDPQVEKTITPPHLNSGLPWPLIIGIPAAALLIVGTIVLWLCHSRRRQSGLPPRTVVHREHHSVDKDLVTPSSVTPDFPNQRLMGMTAPALNGAPKIYSKVYTDTHTHTHTHSHAHVEGKVHQHFHYQC</sequence>
<dbReference type="InterPro" id="IPR013098">
    <property type="entry name" value="Ig_I-set"/>
</dbReference>
<name>A0AAV6FKX1_9TELE</name>
<dbReference type="PANTHER" id="PTHR19890:SF10">
    <property type="entry name" value="FIBROBLAST GROWTH FACTOR RECEPTOR-LIKE 1"/>
    <property type="match status" value="1"/>
</dbReference>
<feature type="domain" description="Ig-like" evidence="15">
    <location>
        <begin position="245"/>
        <end position="353"/>
    </location>
</feature>
<dbReference type="Pfam" id="PF07679">
    <property type="entry name" value="I-set"/>
    <property type="match status" value="1"/>
</dbReference>
<keyword evidence="2 13" id="KW-0812">Transmembrane</keyword>
<dbReference type="PROSITE" id="PS51257">
    <property type="entry name" value="PROKAR_LIPOPROTEIN"/>
    <property type="match status" value="1"/>
</dbReference>
<dbReference type="PANTHER" id="PTHR19890">
    <property type="entry name" value="FIBROBLAST GROWTH FACTOR RECEPTOR"/>
    <property type="match status" value="1"/>
</dbReference>
<dbReference type="GO" id="GO:0005007">
    <property type="term" value="F:fibroblast growth factor receptor activity"/>
    <property type="evidence" value="ECO:0007669"/>
    <property type="project" value="TreeGrafter"/>
</dbReference>
<dbReference type="GO" id="GO:0017134">
    <property type="term" value="F:fibroblast growth factor binding"/>
    <property type="evidence" value="ECO:0007669"/>
    <property type="project" value="TreeGrafter"/>
</dbReference>
<reference evidence="16" key="1">
    <citation type="submission" date="2020-10" db="EMBL/GenBank/DDBJ databases">
        <title>Chromosome-scale genome assembly of the Allis shad, Alosa alosa.</title>
        <authorList>
            <person name="Margot Z."/>
            <person name="Christophe K."/>
            <person name="Cabau C."/>
            <person name="Louis A."/>
            <person name="Berthelot C."/>
            <person name="Parey E."/>
            <person name="Roest Crollius H."/>
            <person name="Montfort J."/>
            <person name="Robinson-Rechavi M."/>
            <person name="Bucao C."/>
            <person name="Bouchez O."/>
            <person name="Gislard M."/>
            <person name="Lluch J."/>
            <person name="Milhes M."/>
            <person name="Lampietro C."/>
            <person name="Lopez Roques C."/>
            <person name="Donnadieu C."/>
            <person name="Braasch I."/>
            <person name="Desvignes T."/>
            <person name="Postlethwait J."/>
            <person name="Bobe J."/>
            <person name="Guiguen Y."/>
        </authorList>
    </citation>
    <scope>NUCLEOTIDE SEQUENCE</scope>
    <source>
        <strain evidence="16">M-15738</strain>
        <tissue evidence="16">Blood</tissue>
    </source>
</reference>
<feature type="domain" description="Ig-like" evidence="15">
    <location>
        <begin position="27"/>
        <end position="113"/>
    </location>
</feature>
<evidence type="ECO:0000256" key="11">
    <source>
        <dbReference type="ARBA" id="ARBA00053149"/>
    </source>
</evidence>
<evidence type="ECO:0000256" key="7">
    <source>
        <dbReference type="ARBA" id="ARBA00023157"/>
    </source>
</evidence>
<dbReference type="SMART" id="SM00409">
    <property type="entry name" value="IG"/>
    <property type="match status" value="3"/>
</dbReference>
<comment type="subcellular location">
    <subcellularLocation>
        <location evidence="1">Membrane</location>
        <topology evidence="1">Single-pass membrane protein</topology>
    </subcellularLocation>
</comment>
<evidence type="ECO:0000256" key="3">
    <source>
        <dbReference type="ARBA" id="ARBA00022729"/>
    </source>
</evidence>
<dbReference type="InterPro" id="IPR052615">
    <property type="entry name" value="FGFRL"/>
</dbReference>
<evidence type="ECO:0000256" key="10">
    <source>
        <dbReference type="ARBA" id="ARBA00023319"/>
    </source>
</evidence>
<comment type="function">
    <text evidence="11">Has a negative effect on cell proliferation.</text>
</comment>
<keyword evidence="17" id="KW-1185">Reference proteome</keyword>
<dbReference type="InterPro" id="IPR003598">
    <property type="entry name" value="Ig_sub2"/>
</dbReference>
<dbReference type="Gene3D" id="2.60.40.10">
    <property type="entry name" value="Immunoglobulins"/>
    <property type="match status" value="3"/>
</dbReference>
<gene>
    <name evidence="16" type="ORF">AALO_G00265850</name>
</gene>
<dbReference type="CDD" id="cd05856">
    <property type="entry name" value="IgI_2_FGFRL1-like"/>
    <property type="match status" value="1"/>
</dbReference>
<protein>
    <recommendedName>
        <fullName evidence="12">Fibroblast growth factor receptor-like 1</fullName>
    </recommendedName>
</protein>
<keyword evidence="9" id="KW-0325">Glycoprotein</keyword>
<feature type="transmembrane region" description="Helical" evidence="13">
    <location>
        <begin position="373"/>
        <end position="397"/>
    </location>
</feature>
<feature type="domain" description="Ig-like" evidence="15">
    <location>
        <begin position="148"/>
        <end position="236"/>
    </location>
</feature>
<proteinExistence type="predicted"/>
<dbReference type="GO" id="GO:0005886">
    <property type="term" value="C:plasma membrane"/>
    <property type="evidence" value="ECO:0007669"/>
    <property type="project" value="TreeGrafter"/>
</dbReference>